<dbReference type="Proteomes" id="UP001595776">
    <property type="component" value="Unassembled WGS sequence"/>
</dbReference>
<proteinExistence type="predicted"/>
<organism evidence="2 3">
    <name type="scientific">Kordiimonas lipolytica</name>
    <dbReference type="NCBI Taxonomy" id="1662421"/>
    <lineage>
        <taxon>Bacteria</taxon>
        <taxon>Pseudomonadati</taxon>
        <taxon>Pseudomonadota</taxon>
        <taxon>Alphaproteobacteria</taxon>
        <taxon>Kordiimonadales</taxon>
        <taxon>Kordiimonadaceae</taxon>
        <taxon>Kordiimonas</taxon>
    </lineage>
</organism>
<keyword evidence="3" id="KW-1185">Reference proteome</keyword>
<name>A0ABV8UC77_9PROT</name>
<keyword evidence="1" id="KW-1133">Transmembrane helix</keyword>
<evidence type="ECO:0000256" key="1">
    <source>
        <dbReference type="SAM" id="Phobius"/>
    </source>
</evidence>
<sequence>MSRANKLFFLLLLVITVAGVSHWPSVWFAVFCFFAWAALFARLYAEQQKKCPACGLEVYKDKNGILHAWNKRFACPHCGAKL</sequence>
<dbReference type="EMBL" id="JBHSCR010000014">
    <property type="protein sequence ID" value="MFC4348803.1"/>
    <property type="molecule type" value="Genomic_DNA"/>
</dbReference>
<keyword evidence="1" id="KW-0812">Transmembrane</keyword>
<comment type="caution">
    <text evidence="2">The sequence shown here is derived from an EMBL/GenBank/DDBJ whole genome shotgun (WGS) entry which is preliminary data.</text>
</comment>
<protein>
    <recommendedName>
        <fullName evidence="4">Transposase zinc-ribbon domain-containing protein</fullName>
    </recommendedName>
</protein>
<evidence type="ECO:0008006" key="4">
    <source>
        <dbReference type="Google" id="ProtNLM"/>
    </source>
</evidence>
<gene>
    <name evidence="2" type="ORF">ACFO5Q_13195</name>
</gene>
<feature type="transmembrane region" description="Helical" evidence="1">
    <location>
        <begin position="28"/>
        <end position="45"/>
    </location>
</feature>
<dbReference type="RefSeq" id="WP_068143370.1">
    <property type="nucleotide sequence ID" value="NZ_JBHSCR010000014.1"/>
</dbReference>
<evidence type="ECO:0000313" key="2">
    <source>
        <dbReference type="EMBL" id="MFC4348803.1"/>
    </source>
</evidence>
<keyword evidence="1" id="KW-0472">Membrane</keyword>
<reference evidence="3" key="1">
    <citation type="journal article" date="2019" name="Int. J. Syst. Evol. Microbiol.">
        <title>The Global Catalogue of Microorganisms (GCM) 10K type strain sequencing project: providing services to taxonomists for standard genome sequencing and annotation.</title>
        <authorList>
            <consortium name="The Broad Institute Genomics Platform"/>
            <consortium name="The Broad Institute Genome Sequencing Center for Infectious Disease"/>
            <person name="Wu L."/>
            <person name="Ma J."/>
        </authorList>
    </citation>
    <scope>NUCLEOTIDE SEQUENCE [LARGE SCALE GENOMIC DNA]</scope>
    <source>
        <strain evidence="3">CGMCC 1.15304</strain>
    </source>
</reference>
<accession>A0ABV8UC77</accession>
<evidence type="ECO:0000313" key="3">
    <source>
        <dbReference type="Proteomes" id="UP001595776"/>
    </source>
</evidence>